<dbReference type="InterPro" id="IPR016053">
    <property type="entry name" value="Haem_Oase-like"/>
</dbReference>
<dbReference type="AlphaFoldDB" id="A0A261UI25"/>
<evidence type="ECO:0000313" key="1">
    <source>
        <dbReference type="EMBL" id="OZI60523.1"/>
    </source>
</evidence>
<dbReference type="CDD" id="cd19166">
    <property type="entry name" value="HemeO-bac"/>
    <property type="match status" value="1"/>
</dbReference>
<dbReference type="Gene3D" id="1.20.910.10">
    <property type="entry name" value="Heme oxygenase-like"/>
    <property type="match status" value="1"/>
</dbReference>
<dbReference type="OrthoDB" id="114943at2"/>
<name>A0A261UI25_9BORD</name>
<evidence type="ECO:0008006" key="3">
    <source>
        <dbReference type="Google" id="ProtNLM"/>
    </source>
</evidence>
<dbReference type="GO" id="GO:0004392">
    <property type="term" value="F:heme oxygenase (decyclizing) activity"/>
    <property type="evidence" value="ECO:0007669"/>
    <property type="project" value="InterPro"/>
</dbReference>
<dbReference type="SUPFAM" id="SSF48613">
    <property type="entry name" value="Heme oxygenase-like"/>
    <property type="match status" value="1"/>
</dbReference>
<organism evidence="1 2">
    <name type="scientific">Bordetella genomosp. 11</name>
    <dbReference type="NCBI Taxonomy" id="1416808"/>
    <lineage>
        <taxon>Bacteria</taxon>
        <taxon>Pseudomonadati</taxon>
        <taxon>Pseudomonadota</taxon>
        <taxon>Betaproteobacteria</taxon>
        <taxon>Burkholderiales</taxon>
        <taxon>Alcaligenaceae</taxon>
        <taxon>Bordetella</taxon>
    </lineage>
</organism>
<dbReference type="GO" id="GO:0006788">
    <property type="term" value="P:heme oxidation"/>
    <property type="evidence" value="ECO:0007669"/>
    <property type="project" value="InterPro"/>
</dbReference>
<dbReference type="Pfam" id="PF01126">
    <property type="entry name" value="Heme_oxygenase"/>
    <property type="match status" value="1"/>
</dbReference>
<dbReference type="Proteomes" id="UP000215767">
    <property type="component" value="Unassembled WGS sequence"/>
</dbReference>
<reference evidence="2" key="1">
    <citation type="submission" date="2017-05" db="EMBL/GenBank/DDBJ databases">
        <title>Complete and WGS of Bordetella genogroups.</title>
        <authorList>
            <person name="Spilker T."/>
            <person name="Lipuma J."/>
        </authorList>
    </citation>
    <scope>NUCLEOTIDE SEQUENCE [LARGE SCALE GENOMIC DNA]</scope>
    <source>
        <strain evidence="2">AU8856</strain>
    </source>
</reference>
<sequence>MLSPGVSSMDVHASLRLATQSRHERLDSSLRIGSADAGYADYLAYLAALRGWLEPVETALWAREWPSSLQPELRQRKSARIEQDFEAARGLGVVVPPVPVCGQLPDIDRSRAYALGVMYVIEGSQLGGRMMAKRLQQAWPDRPFHYMEGYGPELGALWKAFTAFLRDEVRSQQEIDEAVAGACDAFDTLADWLQRQGQ</sequence>
<protein>
    <recommendedName>
        <fullName evidence="3">Heme oxygenase</fullName>
    </recommendedName>
</protein>
<dbReference type="EMBL" id="NEVS01000004">
    <property type="protein sequence ID" value="OZI60523.1"/>
    <property type="molecule type" value="Genomic_DNA"/>
</dbReference>
<keyword evidence="2" id="KW-1185">Reference proteome</keyword>
<proteinExistence type="predicted"/>
<accession>A0A261UI25</accession>
<comment type="caution">
    <text evidence="1">The sequence shown here is derived from an EMBL/GenBank/DDBJ whole genome shotgun (WGS) entry which is preliminary data.</text>
</comment>
<dbReference type="InterPro" id="IPR016084">
    <property type="entry name" value="Haem_Oase-like_multi-hlx"/>
</dbReference>
<gene>
    <name evidence="1" type="ORF">CAL28_14015</name>
</gene>
<evidence type="ECO:0000313" key="2">
    <source>
        <dbReference type="Proteomes" id="UP000215767"/>
    </source>
</evidence>